<protein>
    <submittedName>
        <fullName evidence="12">Uncharacterized protein</fullName>
    </submittedName>
</protein>
<evidence type="ECO:0000256" key="5">
    <source>
        <dbReference type="ARBA" id="ARBA00022729"/>
    </source>
</evidence>
<evidence type="ECO:0000313" key="12">
    <source>
        <dbReference type="EMBL" id="SBV94373.1"/>
    </source>
</evidence>
<dbReference type="InterPro" id="IPR008969">
    <property type="entry name" value="CarboxyPept-like_regulatory"/>
</dbReference>
<dbReference type="PANTHER" id="PTHR30069">
    <property type="entry name" value="TONB-DEPENDENT OUTER MEMBRANE RECEPTOR"/>
    <property type="match status" value="1"/>
</dbReference>
<evidence type="ECO:0000256" key="1">
    <source>
        <dbReference type="ARBA" id="ARBA00004571"/>
    </source>
</evidence>
<feature type="domain" description="Outer membrane protein beta-barrel" evidence="11">
    <location>
        <begin position="388"/>
        <end position="796"/>
    </location>
</feature>
<dbReference type="SUPFAM" id="SSF56935">
    <property type="entry name" value="Porins"/>
    <property type="match status" value="1"/>
</dbReference>
<evidence type="ECO:0000256" key="6">
    <source>
        <dbReference type="ARBA" id="ARBA00023136"/>
    </source>
</evidence>
<dbReference type="RefSeq" id="WP_296938972.1">
    <property type="nucleotide sequence ID" value="NZ_LT599032.1"/>
</dbReference>
<dbReference type="GO" id="GO:0009279">
    <property type="term" value="C:cell outer membrane"/>
    <property type="evidence" value="ECO:0007669"/>
    <property type="project" value="UniProtKB-SubCell"/>
</dbReference>
<proteinExistence type="predicted"/>
<evidence type="ECO:0000259" key="10">
    <source>
        <dbReference type="Pfam" id="PF07715"/>
    </source>
</evidence>
<dbReference type="Gene3D" id="2.60.40.1120">
    <property type="entry name" value="Carboxypeptidase-like, regulatory domain"/>
    <property type="match status" value="1"/>
</dbReference>
<dbReference type="Pfam" id="PF07715">
    <property type="entry name" value="Plug"/>
    <property type="match status" value="1"/>
</dbReference>
<name>A0A212J4L0_9BACT</name>
<dbReference type="InterPro" id="IPR037066">
    <property type="entry name" value="Plug_dom_sf"/>
</dbReference>
<keyword evidence="5 9" id="KW-0732">Signal</keyword>
<organism evidence="12">
    <name type="scientific">uncultured Dysgonomonas sp</name>
    <dbReference type="NCBI Taxonomy" id="206096"/>
    <lineage>
        <taxon>Bacteria</taxon>
        <taxon>Pseudomonadati</taxon>
        <taxon>Bacteroidota</taxon>
        <taxon>Bacteroidia</taxon>
        <taxon>Bacteroidales</taxon>
        <taxon>Dysgonomonadaceae</taxon>
        <taxon>Dysgonomonas</taxon>
        <taxon>environmental samples</taxon>
    </lineage>
</organism>
<evidence type="ECO:0000256" key="2">
    <source>
        <dbReference type="ARBA" id="ARBA00022448"/>
    </source>
</evidence>
<dbReference type="InterPro" id="IPR012910">
    <property type="entry name" value="Plug_dom"/>
</dbReference>
<dbReference type="PANTHER" id="PTHR30069:SF29">
    <property type="entry name" value="HEMOGLOBIN AND HEMOGLOBIN-HAPTOGLOBIN-BINDING PROTEIN 1-RELATED"/>
    <property type="match status" value="1"/>
</dbReference>
<dbReference type="SUPFAM" id="SSF49464">
    <property type="entry name" value="Carboxypeptidase regulatory domain-like"/>
    <property type="match status" value="1"/>
</dbReference>
<dbReference type="InterPro" id="IPR039426">
    <property type="entry name" value="TonB-dep_rcpt-like"/>
</dbReference>
<comment type="subcellular location">
    <subcellularLocation>
        <location evidence="1">Cell outer membrane</location>
        <topology evidence="1">Multi-pass membrane protein</topology>
    </subcellularLocation>
</comment>
<sequence length="836" mass="93340">MKIRILLIALFITGFSTMSAQTSTPTANIVNVLVKGQLVDSLTNETVPYATIKITDKGATPQLLKAVASDDNGKFQLTMNKKGEFLFTAEFIGKKTVTKTIEIGNAKTLDLGTILMPDDAQALSEVVISAQKPLVKVDLDKITYSMEDDPEAKTNNVLDMLKKVPMVTVDGEENIQLKGSSNYKIYLNGKPSNMITSNPKDVLRSMPASSIKDIEVITDPGAKYDAEGVAGIINIITQKNTSMGGYTATLNGRVDDLGGFGAGAYLQLKQGIVGFTGGYNYYEYKRPKGESSFYRENFKNDDFKYLSQTGFSKNNGNGQYGNGELSFELDTLNLINVGFNRYFGEGKSTNEQIAEMLKNDRTPQYKYELDSRSKQNYGGTDVNVDYQRTFKKKDQLFTASYRFSLSPNDSKSDNSVNHINGTLPETAETNNQFTDADMKEHTFQTDFVTPFGKIHNLEAGVKYIIRLNQSNSGYDFLNADGDWVNKPQMYDKFKHEQDILAAYGGYSAKFQKWGVKTGLRYEATWLEAKFPKDESKNFKNDYSNLVPSATITYQLKPTQNIRFGYNMRIQRPGIYQLNPYEDTSNPNNIRIGNSSLDAVKNHNLSINFGSFSRTLNLNLNMSYDFENNGIESITTLSNDVATTTYENIGERKNFGLSGYVNWSPNDKIRIYSNMSGRYVDIKSNSNSLSNTKMSNSGFTGNIFAGGQYSFPLNFKAYINTGYFSRQISLQGEGPSFFFHSLSFSKGFMNDKLQFRAYAQNPFKKDNEFKNITRNDDFYSESLSTGRMRQFGVSVSFRFGEMKAQIKKAQRSINNDDNMGGGQGNQGGQGGQGGGQN</sequence>
<feature type="compositionally biased region" description="Gly residues" evidence="8">
    <location>
        <begin position="818"/>
        <end position="836"/>
    </location>
</feature>
<keyword evidence="6" id="KW-0472">Membrane</keyword>
<evidence type="ECO:0000259" key="11">
    <source>
        <dbReference type="Pfam" id="PF14905"/>
    </source>
</evidence>
<evidence type="ECO:0000256" key="9">
    <source>
        <dbReference type="SAM" id="SignalP"/>
    </source>
</evidence>
<dbReference type="GO" id="GO:0044718">
    <property type="term" value="P:siderophore transmembrane transport"/>
    <property type="evidence" value="ECO:0007669"/>
    <property type="project" value="TreeGrafter"/>
</dbReference>
<dbReference type="InterPro" id="IPR036942">
    <property type="entry name" value="Beta-barrel_TonB_sf"/>
</dbReference>
<feature type="signal peptide" evidence="9">
    <location>
        <begin position="1"/>
        <end position="20"/>
    </location>
</feature>
<dbReference type="AlphaFoldDB" id="A0A212J4L0"/>
<keyword evidence="7" id="KW-0998">Cell outer membrane</keyword>
<dbReference type="Pfam" id="PF14905">
    <property type="entry name" value="OMP_b-brl_3"/>
    <property type="match status" value="1"/>
</dbReference>
<gene>
    <name evidence="12" type="ORF">KL86DYS1_11117</name>
</gene>
<keyword evidence="4" id="KW-0812">Transmembrane</keyword>
<keyword evidence="3" id="KW-1134">Transmembrane beta strand</keyword>
<reference evidence="12" key="1">
    <citation type="submission" date="2016-04" db="EMBL/GenBank/DDBJ databases">
        <authorList>
            <person name="Evans L.H."/>
            <person name="Alamgir A."/>
            <person name="Owens N."/>
            <person name="Weber N.D."/>
            <person name="Virtaneva K."/>
            <person name="Barbian K."/>
            <person name="Babar A."/>
            <person name="Rosenke K."/>
        </authorList>
    </citation>
    <scope>NUCLEOTIDE SEQUENCE</scope>
    <source>
        <strain evidence="12">86-1</strain>
    </source>
</reference>
<dbReference type="Pfam" id="PF13715">
    <property type="entry name" value="CarbopepD_reg_2"/>
    <property type="match status" value="1"/>
</dbReference>
<feature type="region of interest" description="Disordered" evidence="8">
    <location>
        <begin position="807"/>
        <end position="836"/>
    </location>
</feature>
<accession>A0A212J4L0</accession>
<dbReference type="Gene3D" id="2.170.130.10">
    <property type="entry name" value="TonB-dependent receptor, plug domain"/>
    <property type="match status" value="1"/>
</dbReference>
<dbReference type="GO" id="GO:0015344">
    <property type="term" value="F:siderophore uptake transmembrane transporter activity"/>
    <property type="evidence" value="ECO:0007669"/>
    <property type="project" value="TreeGrafter"/>
</dbReference>
<feature type="domain" description="TonB-dependent receptor plug" evidence="10">
    <location>
        <begin position="144"/>
        <end position="232"/>
    </location>
</feature>
<evidence type="ECO:0000256" key="3">
    <source>
        <dbReference type="ARBA" id="ARBA00022452"/>
    </source>
</evidence>
<evidence type="ECO:0000256" key="7">
    <source>
        <dbReference type="ARBA" id="ARBA00023237"/>
    </source>
</evidence>
<keyword evidence="2" id="KW-0813">Transport</keyword>
<dbReference type="InterPro" id="IPR041700">
    <property type="entry name" value="OMP_b-brl_3"/>
</dbReference>
<evidence type="ECO:0000256" key="8">
    <source>
        <dbReference type="SAM" id="MobiDB-lite"/>
    </source>
</evidence>
<dbReference type="Gene3D" id="2.40.170.20">
    <property type="entry name" value="TonB-dependent receptor, beta-barrel domain"/>
    <property type="match status" value="1"/>
</dbReference>
<evidence type="ECO:0000256" key="4">
    <source>
        <dbReference type="ARBA" id="ARBA00022692"/>
    </source>
</evidence>
<dbReference type="EMBL" id="FLUM01000001">
    <property type="protein sequence ID" value="SBV94373.1"/>
    <property type="molecule type" value="Genomic_DNA"/>
</dbReference>
<feature type="chain" id="PRO_5013188387" evidence="9">
    <location>
        <begin position="21"/>
        <end position="836"/>
    </location>
</feature>